<accession>A0A327WJH8</accession>
<sequence length="512" mass="55307">MNSFTLRTLLLNVSVWLPLGLLAQPKTGPDELRTLVVIFDGLRSDYIRPETMPNLYAFQKTGVHAQQHHSVFPTVTRVNTSSYSTGSYPKTHGILGNSVYFPKVRANKALNTGDYEDLYKIDQATKGALQTTISLGEHLQTAGKRMMVFSSGTTGQAFLQNRKLGGGAIINPGLILPESIRDSIHAAIGTAPAYATPNTARHVWVTDALLRYGLVANGPQVNSIWYSDPDGTAHAKGVGDSLTMQAIWGVDQQFGRILDSLKVRNLIKQFNIIVTTDHGFVTHAGKIGFSDLLIQKGLKAGKESDDVVLADGAIYVKNHEPALIQKIVSTLQAEPWVGAIFTKGAKVGDLKGSIPGTLSFESVHWQHAQRAADILVDVNWNDEKNNVGYAGKSFAKGVAGHGSLSPYEVQISLFAAGPSFKKGITSQLPSSIIDIAPTVLHLHGLAVPKSMDGRVLSELLFSAPKKPPVSPKTECIQTTTTYGGGTYTLILNRTVMGPHQYVNYAQVSRSVQ</sequence>
<dbReference type="Gene3D" id="3.40.720.10">
    <property type="entry name" value="Alkaline Phosphatase, subunit A"/>
    <property type="match status" value="1"/>
</dbReference>
<protein>
    <submittedName>
        <fullName evidence="2">Putative AlkP superfamily pyrophosphatase or phosphodiesterase</fullName>
    </submittedName>
</protein>
<dbReference type="AlphaFoldDB" id="A0A327WJH8"/>
<dbReference type="OrthoDB" id="9779418at2"/>
<reference evidence="2 3" key="1">
    <citation type="submission" date="2018-06" db="EMBL/GenBank/DDBJ databases">
        <title>Genomic Encyclopedia of Archaeal and Bacterial Type Strains, Phase II (KMG-II): from individual species to whole genera.</title>
        <authorList>
            <person name="Goeker M."/>
        </authorList>
    </citation>
    <scope>NUCLEOTIDE SEQUENCE [LARGE SCALE GENOMIC DNA]</scope>
    <source>
        <strain evidence="2 3">DSM 21851</strain>
    </source>
</reference>
<dbReference type="InterPro" id="IPR002591">
    <property type="entry name" value="Phosphodiest/P_Trfase"/>
</dbReference>
<dbReference type="SUPFAM" id="SSF53649">
    <property type="entry name" value="Alkaline phosphatase-like"/>
    <property type="match status" value="1"/>
</dbReference>
<dbReference type="RefSeq" id="WP_111631552.1">
    <property type="nucleotide sequence ID" value="NZ_QLMC01000016.1"/>
</dbReference>
<evidence type="ECO:0000313" key="3">
    <source>
        <dbReference type="Proteomes" id="UP000248790"/>
    </source>
</evidence>
<evidence type="ECO:0000313" key="2">
    <source>
        <dbReference type="EMBL" id="RAJ90032.1"/>
    </source>
</evidence>
<dbReference type="PANTHER" id="PTHR10151:SF120">
    <property type="entry name" value="BIS(5'-ADENOSYL)-TRIPHOSPHATASE"/>
    <property type="match status" value="1"/>
</dbReference>
<comment type="caution">
    <text evidence="2">The sequence shown here is derived from an EMBL/GenBank/DDBJ whole genome shotgun (WGS) entry which is preliminary data.</text>
</comment>
<dbReference type="EMBL" id="QLMC01000016">
    <property type="protein sequence ID" value="RAJ90032.1"/>
    <property type="molecule type" value="Genomic_DNA"/>
</dbReference>
<feature type="signal peptide" evidence="1">
    <location>
        <begin position="1"/>
        <end position="23"/>
    </location>
</feature>
<name>A0A327WJH8_LARAB</name>
<proteinExistence type="predicted"/>
<dbReference type="PANTHER" id="PTHR10151">
    <property type="entry name" value="ECTONUCLEOTIDE PYROPHOSPHATASE/PHOSPHODIESTERASE"/>
    <property type="match status" value="1"/>
</dbReference>
<keyword evidence="1" id="KW-0732">Signal</keyword>
<dbReference type="Pfam" id="PF01663">
    <property type="entry name" value="Phosphodiest"/>
    <property type="match status" value="1"/>
</dbReference>
<dbReference type="InterPro" id="IPR017850">
    <property type="entry name" value="Alkaline_phosphatase_core_sf"/>
</dbReference>
<dbReference type="Proteomes" id="UP000248790">
    <property type="component" value="Unassembled WGS sequence"/>
</dbReference>
<organism evidence="2 3">
    <name type="scientific">Larkinella arboricola</name>
    <dbReference type="NCBI Taxonomy" id="643671"/>
    <lineage>
        <taxon>Bacteria</taxon>
        <taxon>Pseudomonadati</taxon>
        <taxon>Bacteroidota</taxon>
        <taxon>Cytophagia</taxon>
        <taxon>Cytophagales</taxon>
        <taxon>Spirosomataceae</taxon>
        <taxon>Larkinella</taxon>
    </lineage>
</organism>
<keyword evidence="3" id="KW-1185">Reference proteome</keyword>
<gene>
    <name evidence="2" type="ORF">LX87_05558</name>
</gene>
<evidence type="ECO:0000256" key="1">
    <source>
        <dbReference type="SAM" id="SignalP"/>
    </source>
</evidence>
<dbReference type="GO" id="GO:0016787">
    <property type="term" value="F:hydrolase activity"/>
    <property type="evidence" value="ECO:0007669"/>
    <property type="project" value="UniProtKB-ARBA"/>
</dbReference>
<feature type="chain" id="PRO_5016363557" evidence="1">
    <location>
        <begin position="24"/>
        <end position="512"/>
    </location>
</feature>